<dbReference type="PIRSF" id="PIRSF006386">
    <property type="entry name" value="HCCAis_GSTk"/>
    <property type="match status" value="1"/>
</dbReference>
<sequence>MPIVWYFDFVSMFSWLQWPAVRELAAQREVSLRPILFGALLTEMNHRGPAEIPRKREFSYRYALWRARRQGMPLRFPAAHPFNPLPALRLCVAAGTTVDAVGAIFEWIWAHGRAADTPEALEPLAAALGIADVRSALGTPEVKAGLQANFEQAVRQQVFGVPTLAIGDELFWGADAHAFAMDYLADPGLFADGEMARLGDLPVGISRFRS</sequence>
<dbReference type="Proteomes" id="UP001429601">
    <property type="component" value="Unassembled WGS sequence"/>
</dbReference>
<comment type="similarity">
    <text evidence="1">Belongs to the GST superfamily. NadH family.</text>
</comment>
<dbReference type="InterPro" id="IPR001853">
    <property type="entry name" value="DSBA-like_thioredoxin_dom"/>
</dbReference>
<dbReference type="Gene3D" id="3.40.30.10">
    <property type="entry name" value="Glutaredoxin"/>
    <property type="match status" value="1"/>
</dbReference>
<evidence type="ECO:0000256" key="1">
    <source>
        <dbReference type="PIRNR" id="PIRNR006386"/>
    </source>
</evidence>
<comment type="caution">
    <text evidence="3">The sequence shown here is derived from an EMBL/GenBank/DDBJ whole genome shotgun (WGS) entry which is preliminary data.</text>
</comment>
<dbReference type="EMBL" id="JAAQQR010000004">
    <property type="protein sequence ID" value="NID05467.1"/>
    <property type="molecule type" value="Genomic_DNA"/>
</dbReference>
<dbReference type="RefSeq" id="WP_167126086.1">
    <property type="nucleotide sequence ID" value="NZ_JAAQQR010000004.1"/>
</dbReference>
<dbReference type="PANTHER" id="PTHR42943:SF2">
    <property type="entry name" value="GLUTATHIONE S-TRANSFERASE KAPPA 1"/>
    <property type="match status" value="1"/>
</dbReference>
<reference evidence="3 4" key="1">
    <citation type="journal article" date="2011" name="Curr. Microbiol.">
        <title>Luteibacter jiangsuensis sp. nov.: a methamidophos-degrading bacterium isolated from a methamidophos-manufacturing factory.</title>
        <authorList>
            <person name="Wang L."/>
            <person name="Wang G.L."/>
            <person name="Li S.P."/>
            <person name="Jiang J.D."/>
        </authorList>
    </citation>
    <scope>NUCLEOTIDE SEQUENCE [LARGE SCALE GENOMIC DNA]</scope>
    <source>
        <strain evidence="3 4">CGMCC 1.10133</strain>
    </source>
</reference>
<name>A0ABX0Q4Y8_9GAMM</name>
<dbReference type="PANTHER" id="PTHR42943">
    <property type="entry name" value="GLUTATHIONE S-TRANSFERASE KAPPA"/>
    <property type="match status" value="1"/>
</dbReference>
<evidence type="ECO:0000313" key="3">
    <source>
        <dbReference type="EMBL" id="NID05467.1"/>
    </source>
</evidence>
<dbReference type="InterPro" id="IPR051924">
    <property type="entry name" value="GST_Kappa/NadH"/>
</dbReference>
<keyword evidence="4" id="KW-1185">Reference proteome</keyword>
<dbReference type="SUPFAM" id="SSF52833">
    <property type="entry name" value="Thioredoxin-like"/>
    <property type="match status" value="1"/>
</dbReference>
<evidence type="ECO:0000259" key="2">
    <source>
        <dbReference type="Pfam" id="PF01323"/>
    </source>
</evidence>
<protein>
    <recommendedName>
        <fullName evidence="1">2-hydroxychromene-2-carboxylate isomerase</fullName>
        <ecNumber evidence="1">5.99.1.4</ecNumber>
    </recommendedName>
</protein>
<comment type="catalytic activity">
    <reaction evidence="1">
        <text>2-hydroxychromene-2-carboxylate = (3E)-4-(2-hydroxyphenyl)-2-oxobut-3-enoate</text>
        <dbReference type="Rhea" id="RHEA:27401"/>
        <dbReference type="ChEBI" id="CHEBI:59350"/>
        <dbReference type="ChEBI" id="CHEBI:59353"/>
        <dbReference type="EC" id="5.99.1.4"/>
    </reaction>
</comment>
<dbReference type="InterPro" id="IPR036249">
    <property type="entry name" value="Thioredoxin-like_sf"/>
</dbReference>
<feature type="domain" description="DSBA-like thioredoxin" evidence="2">
    <location>
        <begin position="3"/>
        <end position="183"/>
    </location>
</feature>
<accession>A0ABX0Q4Y8</accession>
<evidence type="ECO:0000313" key="4">
    <source>
        <dbReference type="Proteomes" id="UP001429601"/>
    </source>
</evidence>
<dbReference type="GO" id="GO:0016853">
    <property type="term" value="F:isomerase activity"/>
    <property type="evidence" value="ECO:0007669"/>
    <property type="project" value="UniProtKB-KW"/>
</dbReference>
<proteinExistence type="inferred from homology"/>
<dbReference type="InterPro" id="IPR014440">
    <property type="entry name" value="HCCAis_GSTk"/>
</dbReference>
<organism evidence="3 4">
    <name type="scientific">Luteibacter jiangsuensis</name>
    <dbReference type="NCBI Taxonomy" id="637577"/>
    <lineage>
        <taxon>Bacteria</taxon>
        <taxon>Pseudomonadati</taxon>
        <taxon>Pseudomonadota</taxon>
        <taxon>Gammaproteobacteria</taxon>
        <taxon>Lysobacterales</taxon>
        <taxon>Rhodanobacteraceae</taxon>
        <taxon>Luteibacter</taxon>
    </lineage>
</organism>
<dbReference type="EC" id="5.99.1.4" evidence="1"/>
<keyword evidence="1 3" id="KW-0413">Isomerase</keyword>
<dbReference type="Pfam" id="PF01323">
    <property type="entry name" value="DSBA"/>
    <property type="match status" value="1"/>
</dbReference>
<gene>
    <name evidence="3" type="ORF">HBF26_11265</name>
</gene>